<feature type="region of interest" description="Disordered" evidence="1">
    <location>
        <begin position="1"/>
        <end position="77"/>
    </location>
</feature>
<gene>
    <name evidence="3" type="ORF">FL583_32770</name>
</gene>
<dbReference type="AlphaFoldDB" id="A0A545AHR4"/>
<feature type="transmembrane region" description="Helical" evidence="2">
    <location>
        <begin position="451"/>
        <end position="473"/>
    </location>
</feature>
<dbReference type="InterPro" id="IPR012507">
    <property type="entry name" value="YibE_F"/>
</dbReference>
<accession>A0A545AHR4</accession>
<evidence type="ECO:0000256" key="1">
    <source>
        <dbReference type="SAM" id="MobiDB-lite"/>
    </source>
</evidence>
<keyword evidence="2" id="KW-0812">Transmembrane</keyword>
<keyword evidence="2" id="KW-1133">Transmembrane helix</keyword>
<dbReference type="Pfam" id="PF07907">
    <property type="entry name" value="YibE_F"/>
    <property type="match status" value="1"/>
</dbReference>
<dbReference type="RefSeq" id="WP_142708754.1">
    <property type="nucleotide sequence ID" value="NZ_VIRS01000033.1"/>
</dbReference>
<protein>
    <submittedName>
        <fullName evidence="3">YibE/F family protein</fullName>
    </submittedName>
</protein>
<feature type="transmembrane region" description="Helical" evidence="2">
    <location>
        <begin position="282"/>
        <end position="300"/>
    </location>
</feature>
<evidence type="ECO:0000313" key="3">
    <source>
        <dbReference type="EMBL" id="TQS40856.1"/>
    </source>
</evidence>
<keyword evidence="4" id="KW-1185">Reference proteome</keyword>
<keyword evidence="2" id="KW-0472">Membrane</keyword>
<dbReference type="PANTHER" id="PTHR41771">
    <property type="entry name" value="MEMBRANE PROTEIN-RELATED"/>
    <property type="match status" value="1"/>
</dbReference>
<name>A0A545AHR4_9ACTN</name>
<dbReference type="InParanoid" id="A0A545AHR4"/>
<sequence length="480" mass="49371">MADRNGPPPGWPPADDPYAYGAPPPQYAEGTYDQLNFRNPGHPPDHPDHSSGRAAVPIPPQPAQPRQDARHHEQHQHVGAGLAEGEYVHSHVHSATNPVSERTRKAVIAILVPAVLATIVGLILLWPGQIHYSSANQQSAQQQRAEGTVTQVVEQSCPQTSEADAGSITGPCGTATVKVTDGTGQGDTVSMELPQGPGSPSVHVDDKVVLLVIAGTGDNASRYTIVDKQRAGSLWLLVALSAAVVIAFGRIRGLAAIGGLIVSFAVLLLFVIPGILGGSPPLLVAVVGSAAIMFAVLYLTHGVSVRTSVAILGTLASLVLTGLLGAGFTALTELTGLGDESSVYLSTVEGGVDMRGLLLAGIIIGSLGVLDDVTVTQAEVVAELARTPRSRFDLYRAAIRVGRAHVGSAVNTIVLAYAGASLPLLLLISVSGQSLGSLVTGQSIASEIVRSLVGTIGLVASVPITTALAALVAEPPLEDE</sequence>
<dbReference type="Proteomes" id="UP000317982">
    <property type="component" value="Unassembled WGS sequence"/>
</dbReference>
<organism evidence="3 4">
    <name type="scientific">Cryptosporangium phraense</name>
    <dbReference type="NCBI Taxonomy" id="2593070"/>
    <lineage>
        <taxon>Bacteria</taxon>
        <taxon>Bacillati</taxon>
        <taxon>Actinomycetota</taxon>
        <taxon>Actinomycetes</taxon>
        <taxon>Cryptosporangiales</taxon>
        <taxon>Cryptosporangiaceae</taxon>
        <taxon>Cryptosporangium</taxon>
    </lineage>
</organism>
<feature type="transmembrane region" description="Helical" evidence="2">
    <location>
        <begin position="232"/>
        <end position="249"/>
    </location>
</feature>
<feature type="transmembrane region" description="Helical" evidence="2">
    <location>
        <begin position="309"/>
        <end position="331"/>
    </location>
</feature>
<evidence type="ECO:0000313" key="4">
    <source>
        <dbReference type="Proteomes" id="UP000317982"/>
    </source>
</evidence>
<comment type="caution">
    <text evidence="3">The sequence shown here is derived from an EMBL/GenBank/DDBJ whole genome shotgun (WGS) entry which is preliminary data.</text>
</comment>
<feature type="transmembrane region" description="Helical" evidence="2">
    <location>
        <begin position="106"/>
        <end position="126"/>
    </location>
</feature>
<feature type="compositionally biased region" description="Pro residues" evidence="1">
    <location>
        <begin position="1"/>
        <end position="15"/>
    </location>
</feature>
<feature type="transmembrane region" description="Helical" evidence="2">
    <location>
        <begin position="256"/>
        <end position="276"/>
    </location>
</feature>
<proteinExistence type="predicted"/>
<evidence type="ECO:0000256" key="2">
    <source>
        <dbReference type="SAM" id="Phobius"/>
    </source>
</evidence>
<feature type="transmembrane region" description="Helical" evidence="2">
    <location>
        <begin position="409"/>
        <end position="430"/>
    </location>
</feature>
<dbReference type="OrthoDB" id="5846312at2"/>
<dbReference type="EMBL" id="VIRS01000033">
    <property type="protein sequence ID" value="TQS40856.1"/>
    <property type="molecule type" value="Genomic_DNA"/>
</dbReference>
<reference evidence="3 4" key="1">
    <citation type="submission" date="2019-07" db="EMBL/GenBank/DDBJ databases">
        <title>Cryptosporangium phraense sp. nov., isolated from plant litter.</title>
        <authorList>
            <person name="Suriyachadkun C."/>
        </authorList>
    </citation>
    <scope>NUCLEOTIDE SEQUENCE [LARGE SCALE GENOMIC DNA]</scope>
    <source>
        <strain evidence="3 4">A-T 5661</strain>
    </source>
</reference>
<dbReference type="PANTHER" id="PTHR41771:SF1">
    <property type="entry name" value="MEMBRANE PROTEIN"/>
    <property type="match status" value="1"/>
</dbReference>